<proteinExistence type="predicted"/>
<name>A0A559J143_9BACL</name>
<dbReference type="InterPro" id="IPR007391">
    <property type="entry name" value="Vancomycin_resist_VanW"/>
</dbReference>
<dbReference type="InterPro" id="IPR011098">
    <property type="entry name" value="G5_dom"/>
</dbReference>
<sequence>MKPCCHSFADQIIYIHIRIENRSEEVVTFEYRGEIMGQIQQGKTTRKKYMFMLLMVSSLAMTNGLSISALNDSKQREISTNAAAIQTKNQSKTKSKSATVAPAKVIASFSTKIAPGHRGRTHNIKSSTKALNNIVLQPGESLNYSDVVQKTKKSYGLKKAPVIVNGKFVEGYGGGICQTSSTLYNAALLSGLEIVERRSHSLPVGYVALGRDATYADNSIEFTIRNNTEANVTIQTKTDNSKITISILGQKEEGVTYEIKTRVLKKIQPKTVYKSNSISRSKQTKTIQKGKPGYVVETKRVKKKNGVVVEEELMSKSNYRVQNTIKGRP</sequence>
<evidence type="ECO:0000313" key="4">
    <source>
        <dbReference type="Proteomes" id="UP000318102"/>
    </source>
</evidence>
<evidence type="ECO:0000313" key="3">
    <source>
        <dbReference type="EMBL" id="TVX93592.1"/>
    </source>
</evidence>
<keyword evidence="4" id="KW-1185">Reference proteome</keyword>
<reference evidence="3 4" key="1">
    <citation type="submission" date="2019-07" db="EMBL/GenBank/DDBJ databases">
        <authorList>
            <person name="Kim J."/>
        </authorList>
    </citation>
    <scope>NUCLEOTIDE SEQUENCE [LARGE SCALE GENOMIC DNA]</scope>
    <source>
        <strain evidence="3 4">N4</strain>
    </source>
</reference>
<evidence type="ECO:0000256" key="1">
    <source>
        <dbReference type="ARBA" id="ARBA00022729"/>
    </source>
</evidence>
<organism evidence="3 4">
    <name type="scientific">Paenibacillus agilis</name>
    <dbReference type="NCBI Taxonomy" id="3020863"/>
    <lineage>
        <taxon>Bacteria</taxon>
        <taxon>Bacillati</taxon>
        <taxon>Bacillota</taxon>
        <taxon>Bacilli</taxon>
        <taxon>Bacillales</taxon>
        <taxon>Paenibacillaceae</taxon>
        <taxon>Paenibacillus</taxon>
    </lineage>
</organism>
<feature type="domain" description="G5" evidence="2">
    <location>
        <begin position="262"/>
        <end position="317"/>
    </location>
</feature>
<gene>
    <name evidence="3" type="ORF">FPZ44_11305</name>
</gene>
<dbReference type="Proteomes" id="UP000318102">
    <property type="component" value="Unassembled WGS sequence"/>
</dbReference>
<dbReference type="AlphaFoldDB" id="A0A559J143"/>
<dbReference type="EMBL" id="VNJK01000001">
    <property type="protein sequence ID" value="TVX93592.1"/>
    <property type="molecule type" value="Genomic_DNA"/>
</dbReference>
<dbReference type="InterPro" id="IPR052913">
    <property type="entry name" value="Glycopeptide_resist_protein"/>
</dbReference>
<dbReference type="PANTHER" id="PTHR35788:SF1">
    <property type="entry name" value="EXPORTED PROTEIN"/>
    <property type="match status" value="1"/>
</dbReference>
<dbReference type="Pfam" id="PF04294">
    <property type="entry name" value="VanW"/>
    <property type="match status" value="1"/>
</dbReference>
<keyword evidence="1" id="KW-0732">Signal</keyword>
<protein>
    <recommendedName>
        <fullName evidence="2">G5 domain-containing protein</fullName>
    </recommendedName>
</protein>
<accession>A0A559J143</accession>
<comment type="caution">
    <text evidence="3">The sequence shown here is derived from an EMBL/GenBank/DDBJ whole genome shotgun (WGS) entry which is preliminary data.</text>
</comment>
<dbReference type="Pfam" id="PF07501">
    <property type="entry name" value="G5"/>
    <property type="match status" value="1"/>
</dbReference>
<dbReference type="OrthoDB" id="9813301at2"/>
<dbReference type="PANTHER" id="PTHR35788">
    <property type="entry name" value="EXPORTED PROTEIN-RELATED"/>
    <property type="match status" value="1"/>
</dbReference>
<evidence type="ECO:0000259" key="2">
    <source>
        <dbReference type="Pfam" id="PF07501"/>
    </source>
</evidence>